<evidence type="ECO:0000256" key="2">
    <source>
        <dbReference type="ARBA" id="ARBA00022692"/>
    </source>
</evidence>
<feature type="transmembrane region" description="Helical" evidence="5">
    <location>
        <begin position="149"/>
        <end position="170"/>
    </location>
</feature>
<accession>A0AAD7EH17</accession>
<dbReference type="GO" id="GO:0016765">
    <property type="term" value="F:transferase activity, transferring alkyl or aryl (other than methyl) groups"/>
    <property type="evidence" value="ECO:0007669"/>
    <property type="project" value="InterPro"/>
</dbReference>
<feature type="transmembrane region" description="Helical" evidence="5">
    <location>
        <begin position="240"/>
        <end position="261"/>
    </location>
</feature>
<dbReference type="Proteomes" id="UP001218218">
    <property type="component" value="Unassembled WGS sequence"/>
</dbReference>
<dbReference type="InterPro" id="IPR050475">
    <property type="entry name" value="Prenyltransferase_related"/>
</dbReference>
<name>A0AAD7EH17_9AGAR</name>
<feature type="transmembrane region" description="Helical" evidence="5">
    <location>
        <begin position="176"/>
        <end position="192"/>
    </location>
</feature>
<feature type="transmembrane region" description="Helical" evidence="5">
    <location>
        <begin position="213"/>
        <end position="234"/>
    </location>
</feature>
<gene>
    <name evidence="6" type="ORF">DFH08DRAFT_890457</name>
</gene>
<dbReference type="EMBL" id="JARIHO010000053">
    <property type="protein sequence ID" value="KAJ7320877.1"/>
    <property type="molecule type" value="Genomic_DNA"/>
</dbReference>
<dbReference type="PANTHER" id="PTHR42723:SF1">
    <property type="entry name" value="CHLOROPHYLL SYNTHASE, CHLOROPLASTIC"/>
    <property type="match status" value="1"/>
</dbReference>
<evidence type="ECO:0000256" key="5">
    <source>
        <dbReference type="SAM" id="Phobius"/>
    </source>
</evidence>
<dbReference type="AlphaFoldDB" id="A0AAD7EH17"/>
<sequence length="302" mass="34003">MDFHQTWAPISPPQIVHFLYTLFLFTKSDIKTTVIPITCLAAASAPLSSIYRLPDVVFWIWLHLLQFDVANQILNPKEDALNKQDRPLPSNRISLSQAFIFRWLLIPVCGALSLCYSVQTLYASITLVMLTIIYNEWEAHSRHWFIRNIVNAAGFASFEVGATFVAGYNRHRLDEVAILSIAISAGIFATTIHAQDFKDVEGDRAIGRRTIPIVLPSIARYTILVALTLWSLGLAGVWKLGIFEATAFISLGFLVGGRYIFCQSTVDADQISFYWYNVWLSAAHALPGYFRLLNVNNTPLCR</sequence>
<evidence type="ECO:0000256" key="1">
    <source>
        <dbReference type="ARBA" id="ARBA00004141"/>
    </source>
</evidence>
<protein>
    <submittedName>
        <fullName evidence="6">UbiA prenyltransferase family</fullName>
    </submittedName>
</protein>
<evidence type="ECO:0000313" key="7">
    <source>
        <dbReference type="Proteomes" id="UP001218218"/>
    </source>
</evidence>
<keyword evidence="7" id="KW-1185">Reference proteome</keyword>
<dbReference type="InterPro" id="IPR000537">
    <property type="entry name" value="UbiA_prenyltransferase"/>
</dbReference>
<dbReference type="InterPro" id="IPR044878">
    <property type="entry name" value="UbiA_sf"/>
</dbReference>
<evidence type="ECO:0000313" key="6">
    <source>
        <dbReference type="EMBL" id="KAJ7320877.1"/>
    </source>
</evidence>
<dbReference type="PANTHER" id="PTHR42723">
    <property type="entry name" value="CHLOROPHYLL SYNTHASE"/>
    <property type="match status" value="1"/>
</dbReference>
<feature type="transmembrane region" description="Helical" evidence="5">
    <location>
        <begin position="120"/>
        <end position="137"/>
    </location>
</feature>
<comment type="subcellular location">
    <subcellularLocation>
        <location evidence="1">Membrane</location>
        <topology evidence="1">Multi-pass membrane protein</topology>
    </subcellularLocation>
</comment>
<dbReference type="CDD" id="cd13965">
    <property type="entry name" value="PT_UbiA_3"/>
    <property type="match status" value="1"/>
</dbReference>
<comment type="caution">
    <text evidence="6">The sequence shown here is derived from an EMBL/GenBank/DDBJ whole genome shotgun (WGS) entry which is preliminary data.</text>
</comment>
<dbReference type="Gene3D" id="1.10.357.140">
    <property type="entry name" value="UbiA prenyltransferase"/>
    <property type="match status" value="1"/>
</dbReference>
<proteinExistence type="predicted"/>
<evidence type="ECO:0000256" key="3">
    <source>
        <dbReference type="ARBA" id="ARBA00022989"/>
    </source>
</evidence>
<feature type="transmembrane region" description="Helical" evidence="5">
    <location>
        <begin position="273"/>
        <end position="290"/>
    </location>
</feature>
<keyword evidence="2 5" id="KW-0812">Transmembrane</keyword>
<keyword evidence="3 5" id="KW-1133">Transmembrane helix</keyword>
<keyword evidence="4 5" id="KW-0472">Membrane</keyword>
<organism evidence="6 7">
    <name type="scientific">Mycena albidolilacea</name>
    <dbReference type="NCBI Taxonomy" id="1033008"/>
    <lineage>
        <taxon>Eukaryota</taxon>
        <taxon>Fungi</taxon>
        <taxon>Dikarya</taxon>
        <taxon>Basidiomycota</taxon>
        <taxon>Agaricomycotina</taxon>
        <taxon>Agaricomycetes</taxon>
        <taxon>Agaricomycetidae</taxon>
        <taxon>Agaricales</taxon>
        <taxon>Marasmiineae</taxon>
        <taxon>Mycenaceae</taxon>
        <taxon>Mycena</taxon>
    </lineage>
</organism>
<evidence type="ECO:0000256" key="4">
    <source>
        <dbReference type="ARBA" id="ARBA00023136"/>
    </source>
</evidence>
<reference evidence="6" key="1">
    <citation type="submission" date="2023-03" db="EMBL/GenBank/DDBJ databases">
        <title>Massive genome expansion in bonnet fungi (Mycena s.s.) driven by repeated elements and novel gene families across ecological guilds.</title>
        <authorList>
            <consortium name="Lawrence Berkeley National Laboratory"/>
            <person name="Harder C.B."/>
            <person name="Miyauchi S."/>
            <person name="Viragh M."/>
            <person name="Kuo A."/>
            <person name="Thoen E."/>
            <person name="Andreopoulos B."/>
            <person name="Lu D."/>
            <person name="Skrede I."/>
            <person name="Drula E."/>
            <person name="Henrissat B."/>
            <person name="Morin E."/>
            <person name="Kohler A."/>
            <person name="Barry K."/>
            <person name="LaButti K."/>
            <person name="Morin E."/>
            <person name="Salamov A."/>
            <person name="Lipzen A."/>
            <person name="Mereny Z."/>
            <person name="Hegedus B."/>
            <person name="Baldrian P."/>
            <person name="Stursova M."/>
            <person name="Weitz H."/>
            <person name="Taylor A."/>
            <person name="Grigoriev I.V."/>
            <person name="Nagy L.G."/>
            <person name="Martin F."/>
            <person name="Kauserud H."/>
        </authorList>
    </citation>
    <scope>NUCLEOTIDE SEQUENCE</scope>
    <source>
        <strain evidence="6">CBHHK002</strain>
    </source>
</reference>
<dbReference type="Pfam" id="PF01040">
    <property type="entry name" value="UbiA"/>
    <property type="match status" value="1"/>
</dbReference>
<dbReference type="GO" id="GO:0016020">
    <property type="term" value="C:membrane"/>
    <property type="evidence" value="ECO:0007669"/>
    <property type="project" value="UniProtKB-SubCell"/>
</dbReference>